<dbReference type="STRING" id="338963.Pcar_3444"/>
<dbReference type="Proteomes" id="UP000002534">
    <property type="component" value="Chromosome"/>
</dbReference>
<dbReference type="HOGENOM" id="CLU_2168564_0_0_7"/>
<proteinExistence type="predicted"/>
<evidence type="ECO:0000313" key="2">
    <source>
        <dbReference type="Proteomes" id="UP000002534"/>
    </source>
</evidence>
<organism evidence="1 2">
    <name type="scientific">Syntrophotalea carbinolica (strain DSM 2380 / NBRC 103641 / GraBd1)</name>
    <name type="common">Pelobacter carbinolicus</name>
    <dbReference type="NCBI Taxonomy" id="338963"/>
    <lineage>
        <taxon>Bacteria</taxon>
        <taxon>Pseudomonadati</taxon>
        <taxon>Thermodesulfobacteriota</taxon>
        <taxon>Desulfuromonadia</taxon>
        <taxon>Desulfuromonadales</taxon>
        <taxon>Syntrophotaleaceae</taxon>
        <taxon>Syntrophotalea</taxon>
    </lineage>
</organism>
<keyword evidence="2" id="KW-1185">Reference proteome</keyword>
<accession>J9UIT2</accession>
<reference evidence="2" key="1">
    <citation type="submission" date="2005-10" db="EMBL/GenBank/DDBJ databases">
        <title>Complete sequence of Pelobacter carbinolicus DSM 2380.</title>
        <authorList>
            <person name="Copeland A."/>
            <person name="Lucas S."/>
            <person name="Lapidus A."/>
            <person name="Barry K."/>
            <person name="Detter J.C."/>
            <person name="Glavina T."/>
            <person name="Hammon N."/>
            <person name="Israni S."/>
            <person name="Pitluck S."/>
            <person name="Chertkov O."/>
            <person name="Schmutz J."/>
            <person name="Larimer F."/>
            <person name="Land M."/>
            <person name="Kyrpides N."/>
            <person name="Ivanova N."/>
            <person name="Richardson P."/>
        </authorList>
    </citation>
    <scope>NUCLEOTIDE SEQUENCE [LARGE SCALE GENOMIC DNA]</scope>
    <source>
        <strain evidence="2">DSM 2380 / NBRC 103641 / GraBd1</strain>
    </source>
</reference>
<name>J9UIT2_SYNC1</name>
<gene>
    <name evidence="1" type="ordered locus">Pcar_3444</name>
</gene>
<dbReference type="KEGG" id="pca:Pcar_3444"/>
<reference evidence="1 2" key="2">
    <citation type="journal article" date="2012" name="BMC Genomics">
        <title>The genome of Pelobacter carbinolicus reveals surprising metabolic capabilities and physiological features.</title>
        <authorList>
            <person name="Aklujkar M."/>
            <person name="Haveman S.A."/>
            <person name="Didonato R.Jr."/>
            <person name="Chertkov O."/>
            <person name="Han C.S."/>
            <person name="Land M.L."/>
            <person name="Brown P."/>
            <person name="Lovley D.R."/>
        </authorList>
    </citation>
    <scope>NUCLEOTIDE SEQUENCE [LARGE SCALE GENOMIC DNA]</scope>
    <source>
        <strain evidence="2">DSM 2380 / NBRC 103641 / GraBd1</strain>
    </source>
</reference>
<dbReference type="EMBL" id="CP000142">
    <property type="protein sequence ID" value="AFR67606.1"/>
    <property type="molecule type" value="Genomic_DNA"/>
</dbReference>
<sequence length="110" mass="12430">MPEVFRNRSDAFAGQGFQSTQIVIGGISIERRIARISGLLGHGASKPNRPSLFAPKARIRPWSVCILSILQCGRFCPLRKPVKTMDRWAVFVMICRIHFYFYSTELGDNA</sequence>
<protein>
    <submittedName>
        <fullName evidence="1">Uncharacterized protein</fullName>
    </submittedName>
</protein>
<evidence type="ECO:0000313" key="1">
    <source>
        <dbReference type="EMBL" id="AFR67606.1"/>
    </source>
</evidence>
<dbReference type="AlphaFoldDB" id="J9UIT2"/>